<dbReference type="GO" id="GO:0005743">
    <property type="term" value="C:mitochondrial inner membrane"/>
    <property type="evidence" value="ECO:0007669"/>
    <property type="project" value="UniProtKB-SubCell"/>
</dbReference>
<dbReference type="PANTHER" id="PTHR12427:SF1">
    <property type="entry name" value="ATP SYNTHASE SUBUNIT E, MITOCHONDRIAL"/>
    <property type="match status" value="1"/>
</dbReference>
<dbReference type="EMBL" id="GDIQ01036713">
    <property type="protein sequence ID" value="JAN58024.1"/>
    <property type="molecule type" value="Transcribed_RNA"/>
</dbReference>
<evidence type="ECO:0000313" key="18">
    <source>
        <dbReference type="Proteomes" id="UP000076858"/>
    </source>
</evidence>
<comment type="subunit">
    <text evidence="13">Component of the ATP synthase complex composed at least of ATP5F1A/subunit alpha, ATP5F1B/subunit beta, ATP5MC1/subunit c (homooctomer), MT-ATP6/subunit a, MT-ATP8/subunit 8, ATP5ME/subunit e, ATP5MF/subunit f, ATP5MG/subunit g, ATP5MK/subunit k, ATP5MJ/subunit j, ATP5F1C/subunit gamma, ATP5F1D/subunit delta, ATP5F1E/subunit epsilon, ATP5PF/subunit F6, ATP5PB/subunit b, ATP5PD/subunit d, ATP5PO/subunit OSCP. ATP synthase complex consists of a soluble F(1) head domain (subunits alpha(3) and beta(3)) - the catalytic core - and a membrane F(0) domain - the membrane proton channel (subunits c, a, 8, e, f, g, k and j). These two domains are linked by a central stalk (subunits gamma, delta, and epsilon) rotating inside the F1 region and a stationary peripheral stalk (subunits F6, b, d, and OSCP).</text>
</comment>
<evidence type="ECO:0000256" key="11">
    <source>
        <dbReference type="ARBA" id="ARBA00023310"/>
    </source>
</evidence>
<protein>
    <recommendedName>
        <fullName evidence="14 15">ATP synthase F(0) complex subunit e, mitochondrial</fullName>
    </recommendedName>
</protein>
<keyword evidence="11 15" id="KW-0066">ATP synthesis</keyword>
<sequence>MAALAPVQVSPLIKFGRYSALLLGIMWGSHRFRVNKAAEDSWRAEEAERKVIRDAQKAEEKLRFNREELLYLAKQAGVKVPPNF</sequence>
<keyword evidence="4 15" id="KW-0138">CF(0)</keyword>
<dbReference type="Pfam" id="PF05680">
    <property type="entry name" value="ATP-synt_E"/>
    <property type="match status" value="1"/>
</dbReference>
<dbReference type="GO" id="GO:0015986">
    <property type="term" value="P:proton motive force-driven ATP synthesis"/>
    <property type="evidence" value="ECO:0007669"/>
    <property type="project" value="InterPro"/>
</dbReference>
<evidence type="ECO:0000256" key="8">
    <source>
        <dbReference type="ARBA" id="ARBA00023065"/>
    </source>
</evidence>
<dbReference type="GO" id="GO:0045259">
    <property type="term" value="C:proton-transporting ATP synthase complex"/>
    <property type="evidence" value="ECO:0007669"/>
    <property type="project" value="UniProtKB-UniRule"/>
</dbReference>
<dbReference type="GO" id="GO:0015078">
    <property type="term" value="F:proton transmembrane transporter activity"/>
    <property type="evidence" value="ECO:0007669"/>
    <property type="project" value="InterPro"/>
</dbReference>
<dbReference type="STRING" id="35525.A0A0P5Z6M4"/>
<dbReference type="OrthoDB" id="9982108at2759"/>
<evidence type="ECO:0000256" key="3">
    <source>
        <dbReference type="ARBA" id="ARBA00022448"/>
    </source>
</evidence>
<keyword evidence="9 15" id="KW-0496">Mitochondrion</keyword>
<keyword evidence="3 15" id="KW-0813">Transport</keyword>
<dbReference type="InterPro" id="IPR008386">
    <property type="entry name" value="ATP_synth_F0_esu_mt"/>
</dbReference>
<evidence type="ECO:0000256" key="14">
    <source>
        <dbReference type="ARBA" id="ARBA00074682"/>
    </source>
</evidence>
<accession>A0A0P5Z6M4</accession>
<keyword evidence="7" id="KW-0007">Acetylation</keyword>
<evidence type="ECO:0000256" key="12">
    <source>
        <dbReference type="ARBA" id="ARBA00057306"/>
    </source>
</evidence>
<reference evidence="16" key="1">
    <citation type="submission" date="2015-10" db="EMBL/GenBank/DDBJ databases">
        <title>EvidentialGene: Evidence-directed Construction of Complete mRNA Transcriptomes without Genomes.</title>
        <authorList>
            <person name="Gilbert D.G."/>
        </authorList>
    </citation>
    <scope>NUCLEOTIDE SEQUENCE</scope>
</reference>
<evidence type="ECO:0000256" key="5">
    <source>
        <dbReference type="ARBA" id="ARBA00022781"/>
    </source>
</evidence>
<dbReference type="EMBL" id="LRGB01000868">
    <property type="protein sequence ID" value="KZS15561.1"/>
    <property type="molecule type" value="Genomic_DNA"/>
</dbReference>
<dbReference type="AlphaFoldDB" id="A0A0P5Z6M4"/>
<proteinExistence type="inferred from homology"/>
<evidence type="ECO:0000256" key="13">
    <source>
        <dbReference type="ARBA" id="ARBA00064647"/>
    </source>
</evidence>
<keyword evidence="10" id="KW-0472">Membrane</keyword>
<name>A0A0P5Z6M4_9CRUS</name>
<gene>
    <name evidence="17" type="ORF">APZ42_018744</name>
</gene>
<keyword evidence="18" id="KW-1185">Reference proteome</keyword>
<evidence type="ECO:0000256" key="10">
    <source>
        <dbReference type="ARBA" id="ARBA00023136"/>
    </source>
</evidence>
<keyword evidence="5 15" id="KW-0375">Hydrogen ion transport</keyword>
<comment type="subunit">
    <text evidence="15">F-type ATPases have 2 components, CF(1) - the catalytic core - and CF(0) - the membrane proton channel. CF(1) and CF(0) have multiple subunits.</text>
</comment>
<evidence type="ECO:0000256" key="7">
    <source>
        <dbReference type="ARBA" id="ARBA00022990"/>
    </source>
</evidence>
<dbReference type="PANTHER" id="PTHR12427">
    <property type="entry name" value="ATP SYNTHASE E CHAIN, MITOCHONDRIAL"/>
    <property type="match status" value="1"/>
</dbReference>
<keyword evidence="8 15" id="KW-0406">Ion transport</keyword>
<keyword evidence="6 15" id="KW-0999">Mitochondrion inner membrane</keyword>
<evidence type="ECO:0000256" key="1">
    <source>
        <dbReference type="ARBA" id="ARBA00004273"/>
    </source>
</evidence>
<evidence type="ECO:0000256" key="4">
    <source>
        <dbReference type="ARBA" id="ARBA00022547"/>
    </source>
</evidence>
<organism evidence="17 18">
    <name type="scientific">Daphnia magna</name>
    <dbReference type="NCBI Taxonomy" id="35525"/>
    <lineage>
        <taxon>Eukaryota</taxon>
        <taxon>Metazoa</taxon>
        <taxon>Ecdysozoa</taxon>
        <taxon>Arthropoda</taxon>
        <taxon>Crustacea</taxon>
        <taxon>Branchiopoda</taxon>
        <taxon>Diplostraca</taxon>
        <taxon>Cladocera</taxon>
        <taxon>Anomopoda</taxon>
        <taxon>Daphniidae</taxon>
        <taxon>Daphnia</taxon>
    </lineage>
</organism>
<comment type="similarity">
    <text evidence="2 15">Belongs to the ATPase e subunit family.</text>
</comment>
<evidence type="ECO:0000256" key="9">
    <source>
        <dbReference type="ARBA" id="ARBA00023128"/>
    </source>
</evidence>
<comment type="subcellular location">
    <subcellularLocation>
        <location evidence="1 15">Mitochondrion inner membrane</location>
    </subcellularLocation>
</comment>
<evidence type="ECO:0000313" key="17">
    <source>
        <dbReference type="EMBL" id="KZS15561.1"/>
    </source>
</evidence>
<comment type="function">
    <text evidence="12 15">Subunit e, of the mitochondrial membrane ATP synthase complex (F(1)F(0) ATP synthase or Complex V) that produces ATP from ADP in the presence of a proton gradient across the membrane which is generated by electron transport complexes of the respiratory chain. ATP synthase complex consist of a soluble F(1) head domain - the catalytic core - and a membrane F(1) domain - the membrane proton channel. These two domains are linked by a central stalk rotating inside the F(1) region and a stationary peripheral stalk. During catalysis, ATP synthesis in the catalytic domain of F(1) is coupled via a rotary mechanism of the central stalk subunits to proton translocation. In vivo, can only synthesize ATP although its ATP hydrolase activity can be activated artificially in vitro. Part of the complex F(0) domain.</text>
</comment>
<dbReference type="Proteomes" id="UP000076858">
    <property type="component" value="Unassembled WGS sequence"/>
</dbReference>
<evidence type="ECO:0000313" key="16">
    <source>
        <dbReference type="EMBL" id="JAN58024.1"/>
    </source>
</evidence>
<reference evidence="17 18" key="2">
    <citation type="submission" date="2016-03" db="EMBL/GenBank/DDBJ databases">
        <title>EvidentialGene: Evidence-directed Construction of Genes on Genomes.</title>
        <authorList>
            <person name="Gilbert D.G."/>
            <person name="Choi J.-H."/>
            <person name="Mockaitis K."/>
            <person name="Colbourne J."/>
            <person name="Pfrender M."/>
        </authorList>
    </citation>
    <scope>NUCLEOTIDE SEQUENCE [LARGE SCALE GENOMIC DNA]</scope>
    <source>
        <strain evidence="17 18">Xinb3</strain>
        <tissue evidence="17">Complete organism</tissue>
    </source>
</reference>
<evidence type="ECO:0000256" key="2">
    <source>
        <dbReference type="ARBA" id="ARBA00007333"/>
    </source>
</evidence>
<evidence type="ECO:0000256" key="6">
    <source>
        <dbReference type="ARBA" id="ARBA00022792"/>
    </source>
</evidence>
<evidence type="ECO:0000256" key="15">
    <source>
        <dbReference type="RuleBase" id="RU367005"/>
    </source>
</evidence>